<dbReference type="InterPro" id="IPR009343">
    <property type="entry name" value="DUF1002"/>
</dbReference>
<feature type="chain" id="PRO_5039333736" evidence="2">
    <location>
        <begin position="29"/>
        <end position="308"/>
    </location>
</feature>
<sequence length="308" mass="33281">MKAKWRKGAAITLSAVMTLGMLAVPAMASAKDAVLNKPYVSLGADLDGNQRATVLELLGVTEEELQGYTVVNITNEEEHQYLDAYLDYSLIGDQALSSALVVGKESGYGIQVTTQNISYCTVGMYQNALATAGIENADIKVAGPAKISGTAALIGVMKAYSEMTGEPLQAENVEAATQELVTTSQIGDVLGDTEQAENLIAAIKEAIVASGIDDPEKIDEIIDKASSELHITLTDEQKQQIKDLMEKISNLDLNVDDLKAQVQGIYEKLEGMDLNITEEDVQGFFAQIGNWFSNVWTQITDWFSGLFK</sequence>
<evidence type="ECO:0000256" key="1">
    <source>
        <dbReference type="SAM" id="Coils"/>
    </source>
</evidence>
<gene>
    <name evidence="3" type="ORF">H9Q79_13600</name>
</gene>
<protein>
    <submittedName>
        <fullName evidence="3">DUF1002 domain-containing protein</fullName>
    </submittedName>
</protein>
<feature type="signal peptide" evidence="2">
    <location>
        <begin position="1"/>
        <end position="28"/>
    </location>
</feature>
<name>A0A7G9GAV3_9FIRM</name>
<proteinExistence type="predicted"/>
<keyword evidence="4" id="KW-1185">Reference proteome</keyword>
<evidence type="ECO:0000313" key="3">
    <source>
        <dbReference type="EMBL" id="QNM07935.1"/>
    </source>
</evidence>
<evidence type="ECO:0000313" key="4">
    <source>
        <dbReference type="Proteomes" id="UP000515860"/>
    </source>
</evidence>
<keyword evidence="2" id="KW-0732">Signal</keyword>
<dbReference type="KEGG" id="whj:H9Q79_13600"/>
<dbReference type="Proteomes" id="UP000515860">
    <property type="component" value="Chromosome"/>
</dbReference>
<evidence type="ECO:0000256" key="2">
    <source>
        <dbReference type="SAM" id="SignalP"/>
    </source>
</evidence>
<keyword evidence="1" id="KW-0175">Coiled coil</keyword>
<dbReference type="EMBL" id="CP060635">
    <property type="protein sequence ID" value="QNM07935.1"/>
    <property type="molecule type" value="Genomic_DNA"/>
</dbReference>
<feature type="coiled-coil region" evidence="1">
    <location>
        <begin position="234"/>
        <end position="261"/>
    </location>
</feature>
<reference evidence="3 4" key="1">
    <citation type="submission" date="2020-08" db="EMBL/GenBank/DDBJ databases">
        <authorList>
            <person name="Liu C."/>
            <person name="Sun Q."/>
        </authorList>
    </citation>
    <scope>NUCLEOTIDE SEQUENCE [LARGE SCALE GENOMIC DNA]</scope>
    <source>
        <strain evidence="3 4">NSJ-29</strain>
    </source>
</reference>
<dbReference type="RefSeq" id="WP_249328521.1">
    <property type="nucleotide sequence ID" value="NZ_CP060635.1"/>
</dbReference>
<dbReference type="AlphaFoldDB" id="A0A7G9GAV3"/>
<dbReference type="Pfam" id="PF06207">
    <property type="entry name" value="DUF1002"/>
    <property type="match status" value="1"/>
</dbReference>
<accession>A0A7G9GAV3</accession>
<organism evidence="3 4">
    <name type="scientific">Wansuia hejianensis</name>
    <dbReference type="NCBI Taxonomy" id="2763667"/>
    <lineage>
        <taxon>Bacteria</taxon>
        <taxon>Bacillati</taxon>
        <taxon>Bacillota</taxon>
        <taxon>Clostridia</taxon>
        <taxon>Lachnospirales</taxon>
        <taxon>Lachnospiraceae</taxon>
        <taxon>Wansuia</taxon>
    </lineage>
</organism>